<dbReference type="AlphaFoldDB" id="A0A131YC04"/>
<organism evidence="1">
    <name type="scientific">Rhipicephalus appendiculatus</name>
    <name type="common">Brown ear tick</name>
    <dbReference type="NCBI Taxonomy" id="34631"/>
    <lineage>
        <taxon>Eukaryota</taxon>
        <taxon>Metazoa</taxon>
        <taxon>Ecdysozoa</taxon>
        <taxon>Arthropoda</taxon>
        <taxon>Chelicerata</taxon>
        <taxon>Arachnida</taxon>
        <taxon>Acari</taxon>
        <taxon>Parasitiformes</taxon>
        <taxon>Ixodida</taxon>
        <taxon>Ixodoidea</taxon>
        <taxon>Ixodidae</taxon>
        <taxon>Rhipicephalinae</taxon>
        <taxon>Rhipicephalus</taxon>
        <taxon>Rhipicephalus</taxon>
    </lineage>
</organism>
<proteinExistence type="predicted"/>
<reference evidence="1" key="1">
    <citation type="journal article" date="2016" name="Ticks Tick Borne Dis.">
        <title>De novo assembly and annotation of the salivary gland transcriptome of Rhipicephalus appendiculatus male and female ticks during blood feeding.</title>
        <authorList>
            <person name="de Castro M.H."/>
            <person name="de Klerk D."/>
            <person name="Pienaar R."/>
            <person name="Latif A.A."/>
            <person name="Rees D.J."/>
            <person name="Mans B.J."/>
        </authorList>
    </citation>
    <scope>NUCLEOTIDE SEQUENCE</scope>
    <source>
        <tissue evidence="1">Salivary glands</tissue>
    </source>
</reference>
<evidence type="ECO:0000313" key="1">
    <source>
        <dbReference type="EMBL" id="JAP76002.1"/>
    </source>
</evidence>
<name>A0A131YC04_RHIAP</name>
<dbReference type="PROSITE" id="PS51257">
    <property type="entry name" value="PROKAR_LIPOPROTEIN"/>
    <property type="match status" value="1"/>
</dbReference>
<accession>A0A131YC04</accession>
<sequence>MKLPCSSGLASYHSKYPFCDILFFIVSSHHTVSSCFDFLLIYSIYTQNSREANNCLRQHFVYIPYVMDITKMYTGKVAWSS</sequence>
<protein>
    <submittedName>
        <fullName evidence="1">Uncharacterized protein</fullName>
    </submittedName>
</protein>
<dbReference type="EMBL" id="GEDV01012555">
    <property type="protein sequence ID" value="JAP76002.1"/>
    <property type="molecule type" value="Transcribed_RNA"/>
</dbReference>